<dbReference type="OrthoDB" id="1055148at2759"/>
<dbReference type="EMBL" id="CAJOBC010002795">
    <property type="protein sequence ID" value="CAF3751667.1"/>
    <property type="molecule type" value="Genomic_DNA"/>
</dbReference>
<dbReference type="GO" id="GO:0004497">
    <property type="term" value="F:monooxygenase activity"/>
    <property type="evidence" value="ECO:0007669"/>
    <property type="project" value="InterPro"/>
</dbReference>
<dbReference type="GO" id="GO:0016705">
    <property type="term" value="F:oxidoreductase activity, acting on paired donors, with incorporation or reduction of molecular oxygen"/>
    <property type="evidence" value="ECO:0007669"/>
    <property type="project" value="InterPro"/>
</dbReference>
<dbReference type="Proteomes" id="UP000677228">
    <property type="component" value="Unassembled WGS sequence"/>
</dbReference>
<keyword evidence="5" id="KW-1185">Reference proteome</keyword>
<sequence>MGPQPTLILAHSDAVRQFWQFHDEQAVVREVKLGRAMLMLMNQDIGFKSYRDRNRMAKFFHACFGQNRVVQFDADIEFETGKVIDRLDELTVRDHVIDISSELKYLTFQRLCTFFSGSKMVKTSECSS</sequence>
<dbReference type="EMBL" id="CAJOBA010042265">
    <property type="protein sequence ID" value="CAF4129940.1"/>
    <property type="molecule type" value="Genomic_DNA"/>
</dbReference>
<name>A0A814F6X9_9BILA</name>
<dbReference type="Proteomes" id="UP000663829">
    <property type="component" value="Unassembled WGS sequence"/>
</dbReference>
<evidence type="ECO:0000313" key="1">
    <source>
        <dbReference type="EMBL" id="CAF0978945.1"/>
    </source>
</evidence>
<dbReference type="GO" id="GO:0005506">
    <property type="term" value="F:iron ion binding"/>
    <property type="evidence" value="ECO:0007669"/>
    <property type="project" value="InterPro"/>
</dbReference>
<dbReference type="EMBL" id="CAJNOK010020662">
    <property type="protein sequence ID" value="CAF1320080.1"/>
    <property type="molecule type" value="Genomic_DNA"/>
</dbReference>
<protein>
    <submittedName>
        <fullName evidence="1">Uncharacterized protein</fullName>
    </submittedName>
</protein>
<organism evidence="1 5">
    <name type="scientific">Didymodactylos carnosus</name>
    <dbReference type="NCBI Taxonomy" id="1234261"/>
    <lineage>
        <taxon>Eukaryota</taxon>
        <taxon>Metazoa</taxon>
        <taxon>Spiralia</taxon>
        <taxon>Gnathifera</taxon>
        <taxon>Rotifera</taxon>
        <taxon>Eurotatoria</taxon>
        <taxon>Bdelloidea</taxon>
        <taxon>Philodinida</taxon>
        <taxon>Philodinidae</taxon>
        <taxon>Didymodactylos</taxon>
    </lineage>
</organism>
<reference evidence="1" key="1">
    <citation type="submission" date="2021-02" db="EMBL/GenBank/DDBJ databases">
        <authorList>
            <person name="Nowell W R."/>
        </authorList>
    </citation>
    <scope>NUCLEOTIDE SEQUENCE</scope>
</reference>
<evidence type="ECO:0000313" key="2">
    <source>
        <dbReference type="EMBL" id="CAF1320080.1"/>
    </source>
</evidence>
<dbReference type="AlphaFoldDB" id="A0A814F6X9"/>
<dbReference type="InterPro" id="IPR036396">
    <property type="entry name" value="Cyt_P450_sf"/>
</dbReference>
<evidence type="ECO:0000313" key="4">
    <source>
        <dbReference type="EMBL" id="CAF4129940.1"/>
    </source>
</evidence>
<proteinExistence type="predicted"/>
<dbReference type="GO" id="GO:0020037">
    <property type="term" value="F:heme binding"/>
    <property type="evidence" value="ECO:0007669"/>
    <property type="project" value="InterPro"/>
</dbReference>
<dbReference type="Gene3D" id="1.10.630.10">
    <property type="entry name" value="Cytochrome P450"/>
    <property type="match status" value="1"/>
</dbReference>
<dbReference type="SUPFAM" id="SSF48264">
    <property type="entry name" value="Cytochrome P450"/>
    <property type="match status" value="1"/>
</dbReference>
<accession>A0A814F6X9</accession>
<evidence type="ECO:0000313" key="3">
    <source>
        <dbReference type="EMBL" id="CAF3751667.1"/>
    </source>
</evidence>
<gene>
    <name evidence="1" type="ORF">GPM918_LOCUS12645</name>
    <name evidence="2" type="ORF">OVA965_LOCUS29395</name>
    <name evidence="3" type="ORF">SRO942_LOCUS12645</name>
    <name evidence="4" type="ORF">TMI583_LOCUS30167</name>
</gene>
<dbReference type="EMBL" id="CAJNOQ010002795">
    <property type="protein sequence ID" value="CAF0978945.1"/>
    <property type="molecule type" value="Genomic_DNA"/>
</dbReference>
<dbReference type="Proteomes" id="UP000681722">
    <property type="component" value="Unassembled WGS sequence"/>
</dbReference>
<comment type="caution">
    <text evidence="1">The sequence shown here is derived from an EMBL/GenBank/DDBJ whole genome shotgun (WGS) entry which is preliminary data.</text>
</comment>
<evidence type="ECO:0000313" key="5">
    <source>
        <dbReference type="Proteomes" id="UP000663829"/>
    </source>
</evidence>
<dbReference type="Proteomes" id="UP000682733">
    <property type="component" value="Unassembled WGS sequence"/>
</dbReference>